<proteinExistence type="predicted"/>
<name>A0ABW1U2U5_9BURK</name>
<accession>A0ABW1U2U5</accession>
<dbReference type="InterPro" id="IPR054357">
    <property type="entry name" value="MFE-2_N"/>
</dbReference>
<dbReference type="RefSeq" id="WP_371438154.1">
    <property type="nucleotide sequence ID" value="NZ_JBHSRS010000083.1"/>
</dbReference>
<feature type="domain" description="MaoC-like" evidence="1">
    <location>
        <begin position="161"/>
        <end position="273"/>
    </location>
</feature>
<reference evidence="4" key="1">
    <citation type="journal article" date="2019" name="Int. J. Syst. Evol. Microbiol.">
        <title>The Global Catalogue of Microorganisms (GCM) 10K type strain sequencing project: providing services to taxonomists for standard genome sequencing and annotation.</title>
        <authorList>
            <consortium name="The Broad Institute Genomics Platform"/>
            <consortium name="The Broad Institute Genome Sequencing Center for Infectious Disease"/>
            <person name="Wu L."/>
            <person name="Ma J."/>
        </authorList>
    </citation>
    <scope>NUCLEOTIDE SEQUENCE [LARGE SCALE GENOMIC DNA]</scope>
    <source>
        <strain evidence="4">CCUG 39402</strain>
    </source>
</reference>
<dbReference type="PANTHER" id="PTHR13078:SF56">
    <property type="entry name" value="PEROXISOMAL MULTIFUNCTIONAL ENZYME TYPE 2"/>
    <property type="match status" value="1"/>
</dbReference>
<dbReference type="Gene3D" id="3.10.129.10">
    <property type="entry name" value="Hotdog Thioesterase"/>
    <property type="match status" value="1"/>
</dbReference>
<evidence type="ECO:0000313" key="4">
    <source>
        <dbReference type="Proteomes" id="UP001596270"/>
    </source>
</evidence>
<dbReference type="InterPro" id="IPR029069">
    <property type="entry name" value="HotDog_dom_sf"/>
</dbReference>
<dbReference type="CDD" id="cd03448">
    <property type="entry name" value="HDE_HSD"/>
    <property type="match status" value="1"/>
</dbReference>
<comment type="caution">
    <text evidence="3">The sequence shown here is derived from an EMBL/GenBank/DDBJ whole genome shotgun (WGS) entry which is preliminary data.</text>
</comment>
<dbReference type="PANTHER" id="PTHR13078">
    <property type="entry name" value="PEROXISOMAL MULTIFUNCTIONAL ENZYME TYPE 2-RELATED"/>
    <property type="match status" value="1"/>
</dbReference>
<evidence type="ECO:0000313" key="3">
    <source>
        <dbReference type="EMBL" id="MFC6283528.1"/>
    </source>
</evidence>
<sequence length="283" mass="31256">MNLEKLLQLKFPELEHTATPRDAMLYALGIGVGDRPEEADDLQFVYEKGLKIFPSQVNVICHPGGWIMNPELEVNWVKLLHGEQAFEILKLLEPGKTYVGRYKITGVLDKGPGKGSLLFMRKELREKGDDTLVSTVDSTYFLRGDGGSGGTLDVAPAPHALPERTPDTSVTISILPRAALIYRLSGDYNPIHADPALARKAGFERPILHGLCSLGVATRAILQECCGNQPERLRSLQLRFSSPVYPGETLLTDIWRDGQTVSFRARVAERDVLVLNNGRAVIN</sequence>
<feature type="domain" description="Peroxisomal multifunctional enzyme type 2-like N-terminal" evidence="2">
    <location>
        <begin position="18"/>
        <end position="144"/>
    </location>
</feature>
<dbReference type="Pfam" id="PF01575">
    <property type="entry name" value="MaoC_dehydratas"/>
    <property type="match status" value="1"/>
</dbReference>
<evidence type="ECO:0000259" key="1">
    <source>
        <dbReference type="Pfam" id="PF01575"/>
    </source>
</evidence>
<gene>
    <name evidence="3" type="ORF">ACFQND_20050</name>
</gene>
<evidence type="ECO:0000259" key="2">
    <source>
        <dbReference type="Pfam" id="PF22622"/>
    </source>
</evidence>
<dbReference type="Proteomes" id="UP001596270">
    <property type="component" value="Unassembled WGS sequence"/>
</dbReference>
<dbReference type="InterPro" id="IPR002539">
    <property type="entry name" value="MaoC-like_dom"/>
</dbReference>
<dbReference type="SUPFAM" id="SSF54637">
    <property type="entry name" value="Thioesterase/thiol ester dehydrase-isomerase"/>
    <property type="match status" value="2"/>
</dbReference>
<protein>
    <submittedName>
        <fullName evidence="3">MaoC/PaaZ C-terminal domain-containing protein</fullName>
    </submittedName>
</protein>
<dbReference type="Pfam" id="PF22622">
    <property type="entry name" value="MFE-2_hydrat-2_N"/>
    <property type="match status" value="1"/>
</dbReference>
<keyword evidence="4" id="KW-1185">Reference proteome</keyword>
<dbReference type="EMBL" id="JBHSRS010000083">
    <property type="protein sequence ID" value="MFC6283528.1"/>
    <property type="molecule type" value="Genomic_DNA"/>
</dbReference>
<organism evidence="3 4">
    <name type="scientific">Polaromonas aquatica</name>
    <dbReference type="NCBI Taxonomy" id="332657"/>
    <lineage>
        <taxon>Bacteria</taxon>
        <taxon>Pseudomonadati</taxon>
        <taxon>Pseudomonadota</taxon>
        <taxon>Betaproteobacteria</taxon>
        <taxon>Burkholderiales</taxon>
        <taxon>Comamonadaceae</taxon>
        <taxon>Polaromonas</taxon>
    </lineage>
</organism>